<dbReference type="STRING" id="71657.SAMN02982996_01117"/>
<proteinExistence type="predicted"/>
<dbReference type="InterPro" id="IPR007310">
    <property type="entry name" value="Aerobactin_biosyn_IucA/IucC_N"/>
</dbReference>
<organism evidence="4 5">
    <name type="scientific">Lonsdalea quercina</name>
    <dbReference type="NCBI Taxonomy" id="71657"/>
    <lineage>
        <taxon>Bacteria</taxon>
        <taxon>Pseudomonadati</taxon>
        <taxon>Pseudomonadota</taxon>
        <taxon>Gammaproteobacteria</taxon>
        <taxon>Enterobacterales</taxon>
        <taxon>Pectobacteriaceae</taxon>
        <taxon>Lonsdalea</taxon>
    </lineage>
</organism>
<evidence type="ECO:0000313" key="4">
    <source>
        <dbReference type="EMBL" id="SEA20713.1"/>
    </source>
</evidence>
<dbReference type="Pfam" id="PF04183">
    <property type="entry name" value="IucA_IucC"/>
    <property type="match status" value="1"/>
</dbReference>
<dbReference type="InterPro" id="IPR022770">
    <property type="entry name" value="IucA/IucC-like_C"/>
</dbReference>
<reference evidence="4 5" key="1">
    <citation type="submission" date="2016-10" db="EMBL/GenBank/DDBJ databases">
        <authorList>
            <person name="de Groot N.N."/>
        </authorList>
    </citation>
    <scope>NUCLEOTIDE SEQUENCE [LARGE SCALE GENOMIC DNA]</scope>
    <source>
        <strain evidence="4 5">ATCC 29281</strain>
    </source>
</reference>
<dbReference type="GO" id="GO:0016881">
    <property type="term" value="F:acid-amino acid ligase activity"/>
    <property type="evidence" value="ECO:0007669"/>
    <property type="project" value="UniProtKB-ARBA"/>
</dbReference>
<dbReference type="RefSeq" id="WP_217630043.1">
    <property type="nucleotide sequence ID" value="NZ_FNQS01000003.1"/>
</dbReference>
<gene>
    <name evidence="4" type="ORF">SAMN02982996_01117</name>
</gene>
<dbReference type="Pfam" id="PF06276">
    <property type="entry name" value="FhuF"/>
    <property type="match status" value="1"/>
</dbReference>
<dbReference type="GeneID" id="97764024"/>
<evidence type="ECO:0000256" key="1">
    <source>
        <dbReference type="ARBA" id="ARBA00004924"/>
    </source>
</evidence>
<evidence type="ECO:0000313" key="5">
    <source>
        <dbReference type="Proteomes" id="UP000187280"/>
    </source>
</evidence>
<dbReference type="EMBL" id="FNQS01000003">
    <property type="protein sequence ID" value="SEA20713.1"/>
    <property type="molecule type" value="Genomic_DNA"/>
</dbReference>
<dbReference type="PANTHER" id="PTHR34384">
    <property type="entry name" value="L-2,3-DIAMINOPROPANOATE--CITRATE LIGASE"/>
    <property type="match status" value="1"/>
</dbReference>
<comment type="pathway">
    <text evidence="1">Siderophore biosynthesis.</text>
</comment>
<accession>A0A1H3ZA87</accession>
<dbReference type="eggNOG" id="COG4264">
    <property type="taxonomic scope" value="Bacteria"/>
</dbReference>
<dbReference type="Proteomes" id="UP000187280">
    <property type="component" value="Unassembled WGS sequence"/>
</dbReference>
<dbReference type="PANTHER" id="PTHR34384:SF6">
    <property type="entry name" value="STAPHYLOFERRIN B SYNTHASE"/>
    <property type="match status" value="1"/>
</dbReference>
<dbReference type="Gene3D" id="1.10.510.40">
    <property type="match status" value="1"/>
</dbReference>
<feature type="domain" description="Aerobactin siderophore biosynthesis IucA/IucC N-terminal" evidence="2">
    <location>
        <begin position="171"/>
        <end position="413"/>
    </location>
</feature>
<name>A0A1H3ZA87_9GAMM</name>
<dbReference type="InterPro" id="IPR037455">
    <property type="entry name" value="LucA/IucC-like"/>
</dbReference>
<evidence type="ECO:0000259" key="2">
    <source>
        <dbReference type="Pfam" id="PF04183"/>
    </source>
</evidence>
<dbReference type="AlphaFoldDB" id="A0A1H3ZA87"/>
<dbReference type="GO" id="GO:0019290">
    <property type="term" value="P:siderophore biosynthetic process"/>
    <property type="evidence" value="ECO:0007669"/>
    <property type="project" value="InterPro"/>
</dbReference>
<feature type="domain" description="Aerobactin siderophore biosynthesis IucA/IucC-like C-terminal" evidence="3">
    <location>
        <begin position="459"/>
        <end position="601"/>
    </location>
</feature>
<evidence type="ECO:0000259" key="3">
    <source>
        <dbReference type="Pfam" id="PF06276"/>
    </source>
</evidence>
<keyword evidence="5" id="KW-1185">Reference proteome</keyword>
<sequence>METSLSFHRLRAEQIVMQDLIDCLLAEQFFGAEALTLLSETAWRQQYGHPSPLSACLSSSEQARLWLWRGQPPEAMTLLVALRPGITQAWEKAPLSAVYVGDPETAEWQALSPEDFMRWVFAAQGASEHNAQGQRLFLEALETSVQQTALSQSHRIKTDELLTRDNADFFHIMEQWASLRDRPYHPTAKAKQGLNSQDYQHYVAEFARPVTLCWVAVARDCLLCGEGIEDLPRQTPADYLLTADDRLRLAHELVDRGLDESHVALPVHPWQDAHVLDQLLGDALHDGRCRRLAFRSDGALPTSSLRSMTPGFASADYLKLPMAIYSLGASRYLPAVKMINGNLSEALLHEALARDEELKARLFLCDERRWWAFMPPQATLFDEAPRHLSAMVRRYPPQLLQDAECRLLPMAALGTLLPDSRRHFFDDWLAYRALPVAEENVLMLFAELCRCFFTLNFRLFRLGMLGEIHGQNAVLVWKAGRAHGLLLRDHDSLRIHVPTLNKHGMQDPVYRLKPGNTANTLYHQRLPDLLFWLQTLGIQVNLRAIIDTLAAVYAIAPATLWRTLRAEIEQAIAEVIVEADMREMLHDSLFERETWPQKLLITPTLARAGGPGSMPFGKGEVVNPFIQLERGLR</sequence>
<protein>
    <submittedName>
        <fullName evidence="4">Siderophore synthetase component</fullName>
    </submittedName>
</protein>